<evidence type="ECO:0000256" key="2">
    <source>
        <dbReference type="ARBA" id="ARBA00023172"/>
    </source>
</evidence>
<dbReference type="Proteomes" id="UP000282311">
    <property type="component" value="Unassembled WGS sequence"/>
</dbReference>
<dbReference type="InterPro" id="IPR038109">
    <property type="entry name" value="DNA_bind_recomb_sf"/>
</dbReference>
<organism evidence="4 5">
    <name type="scientific">Paenibacillus ginsengarvi</name>
    <dbReference type="NCBI Taxonomy" id="400777"/>
    <lineage>
        <taxon>Bacteria</taxon>
        <taxon>Bacillati</taxon>
        <taxon>Bacillota</taxon>
        <taxon>Bacilli</taxon>
        <taxon>Bacillales</taxon>
        <taxon>Paenibacillaceae</taxon>
        <taxon>Paenibacillus</taxon>
    </lineage>
</organism>
<protein>
    <recommendedName>
        <fullName evidence="3">Recombinase domain-containing protein</fullName>
    </recommendedName>
</protein>
<evidence type="ECO:0000259" key="3">
    <source>
        <dbReference type="PROSITE" id="PS51737"/>
    </source>
</evidence>
<accession>A0A3B0BRG7</accession>
<dbReference type="InterPro" id="IPR025827">
    <property type="entry name" value="Zn_ribbon_recom_dom"/>
</dbReference>
<dbReference type="Gene3D" id="3.90.1750.20">
    <property type="entry name" value="Putative Large Serine Recombinase, Chain B, Domain 2"/>
    <property type="match status" value="1"/>
</dbReference>
<keyword evidence="1" id="KW-0238">DNA-binding</keyword>
<dbReference type="GO" id="GO:0000150">
    <property type="term" value="F:DNA strand exchange activity"/>
    <property type="evidence" value="ECO:0007669"/>
    <property type="project" value="InterPro"/>
</dbReference>
<dbReference type="RefSeq" id="WP_120750247.1">
    <property type="nucleotide sequence ID" value="NZ_RBAH01000023.1"/>
</dbReference>
<evidence type="ECO:0000256" key="1">
    <source>
        <dbReference type="ARBA" id="ARBA00023125"/>
    </source>
</evidence>
<keyword evidence="2" id="KW-0233">DNA recombination</keyword>
<reference evidence="4 5" key="1">
    <citation type="journal article" date="2007" name="Int. J. Syst. Evol. Microbiol.">
        <title>Paenibacillus ginsengarvi sp. nov., isolated from soil from ginseng cultivation.</title>
        <authorList>
            <person name="Yoon M.H."/>
            <person name="Ten L.N."/>
            <person name="Im W.T."/>
        </authorList>
    </citation>
    <scope>NUCLEOTIDE SEQUENCE [LARGE SCALE GENOMIC DNA]</scope>
    <source>
        <strain evidence="4 5">KCTC 13059</strain>
    </source>
</reference>
<dbReference type="Pfam" id="PF07508">
    <property type="entry name" value="Recombinase"/>
    <property type="match status" value="1"/>
</dbReference>
<evidence type="ECO:0000313" key="5">
    <source>
        <dbReference type="Proteomes" id="UP000282311"/>
    </source>
</evidence>
<proteinExistence type="predicted"/>
<keyword evidence="5" id="KW-1185">Reference proteome</keyword>
<evidence type="ECO:0000313" key="4">
    <source>
        <dbReference type="EMBL" id="RKN75051.1"/>
    </source>
</evidence>
<dbReference type="PANTHER" id="PTHR30461:SF2">
    <property type="entry name" value="SERINE RECOMBINASE PINE-RELATED"/>
    <property type="match status" value="1"/>
</dbReference>
<dbReference type="EMBL" id="RBAH01000023">
    <property type="protein sequence ID" value="RKN75051.1"/>
    <property type="molecule type" value="Genomic_DNA"/>
</dbReference>
<dbReference type="GO" id="GO:0003677">
    <property type="term" value="F:DNA binding"/>
    <property type="evidence" value="ECO:0007669"/>
    <property type="project" value="UniProtKB-KW"/>
</dbReference>
<dbReference type="AlphaFoldDB" id="A0A3B0BRG7"/>
<sequence length="309" mass="35729">MTDELLVDETRKLIIVDEEAQLVREVFDLYTESFWGVTKIAKHMNTKSTTKEGGKWDNKSVRNVLTNPTYAGYNHFKPADWPEEQRIIKPGKHQAIISKEQFEKAKSFRKRRAEGHMSRRSFDYPYSGVIKCGLCGATYTGNTAVHSGKKYQSYRCLNQYAKGTCTSPSISESILTALIWQHIEVVEDGFQKPKPKTTRLKINLEKELAISQKRRRNWMMALGDGKLSGDDYASLMDEEDARINKLRKEAEPEPEQQIPFEEVRKAFNGLKENWNDLDSETQKQVIQSLFRKITIKKSDDWHIVDMLTV</sequence>
<dbReference type="InterPro" id="IPR050639">
    <property type="entry name" value="SSR_resolvase"/>
</dbReference>
<name>A0A3B0BRG7_9BACL</name>
<feature type="domain" description="Recombinase" evidence="3">
    <location>
        <begin position="1"/>
        <end position="115"/>
    </location>
</feature>
<dbReference type="PANTHER" id="PTHR30461">
    <property type="entry name" value="DNA-INVERTASE FROM LAMBDOID PROPHAGE"/>
    <property type="match status" value="1"/>
</dbReference>
<dbReference type="PROSITE" id="PS51737">
    <property type="entry name" value="RECOMBINASE_DNA_BIND"/>
    <property type="match status" value="1"/>
</dbReference>
<gene>
    <name evidence="4" type="ORF">D7M11_26325</name>
</gene>
<dbReference type="Pfam" id="PF13408">
    <property type="entry name" value="Zn_ribbon_recom"/>
    <property type="match status" value="1"/>
</dbReference>
<dbReference type="OrthoDB" id="9811097at2"/>
<dbReference type="InterPro" id="IPR011109">
    <property type="entry name" value="DNA_bind_recombinase_dom"/>
</dbReference>
<comment type="caution">
    <text evidence="4">The sequence shown here is derived from an EMBL/GenBank/DDBJ whole genome shotgun (WGS) entry which is preliminary data.</text>
</comment>